<keyword evidence="1" id="KW-0734">Signal transduction inhibitor</keyword>
<dbReference type="OrthoDB" id="196547at2759"/>
<dbReference type="SUPFAM" id="SSF48097">
    <property type="entry name" value="Regulator of G-protein signaling, RGS"/>
    <property type="match status" value="1"/>
</dbReference>
<feature type="compositionally biased region" description="Polar residues" evidence="2">
    <location>
        <begin position="40"/>
        <end position="50"/>
    </location>
</feature>
<dbReference type="PANTHER" id="PTHR10845">
    <property type="entry name" value="REGULATOR OF G PROTEIN SIGNALING"/>
    <property type="match status" value="1"/>
</dbReference>
<dbReference type="CDD" id="cd08708">
    <property type="entry name" value="RGS_FLBA"/>
    <property type="match status" value="1"/>
</dbReference>
<dbReference type="InterPro" id="IPR044926">
    <property type="entry name" value="RGS_subdomain_2"/>
</dbReference>
<organism evidence="5 6">
    <name type="scientific">Emergomyces africanus</name>
    <dbReference type="NCBI Taxonomy" id="1955775"/>
    <lineage>
        <taxon>Eukaryota</taxon>
        <taxon>Fungi</taxon>
        <taxon>Dikarya</taxon>
        <taxon>Ascomycota</taxon>
        <taxon>Pezizomycotina</taxon>
        <taxon>Eurotiomycetes</taxon>
        <taxon>Eurotiomycetidae</taxon>
        <taxon>Onygenales</taxon>
        <taxon>Ajellomycetaceae</taxon>
        <taxon>Emergomyces</taxon>
    </lineage>
</organism>
<dbReference type="SMART" id="SM00049">
    <property type="entry name" value="DEP"/>
    <property type="match status" value="2"/>
</dbReference>
<dbReference type="PANTHER" id="PTHR10845:SF192">
    <property type="entry name" value="DOUBLE HIT, ISOFORM B"/>
    <property type="match status" value="1"/>
</dbReference>
<dbReference type="Gene3D" id="1.10.167.10">
    <property type="entry name" value="Regulator of G-protein Signalling 4, domain 2"/>
    <property type="match status" value="1"/>
</dbReference>
<dbReference type="PROSITE" id="PS50186">
    <property type="entry name" value="DEP"/>
    <property type="match status" value="1"/>
</dbReference>
<dbReference type="PRINTS" id="PR01301">
    <property type="entry name" value="RGSPROTEIN"/>
</dbReference>
<evidence type="ECO:0000313" key="5">
    <source>
        <dbReference type="EMBL" id="OAX77819.1"/>
    </source>
</evidence>
<dbReference type="EMBL" id="LGUA01002025">
    <property type="protein sequence ID" value="OAX77819.1"/>
    <property type="molecule type" value="Genomic_DNA"/>
</dbReference>
<dbReference type="InterPro" id="IPR058855">
    <property type="entry name" value="RGS1/SST2-like_Fungal-DR"/>
</dbReference>
<evidence type="ECO:0000259" key="4">
    <source>
        <dbReference type="PROSITE" id="PS50186"/>
    </source>
</evidence>
<dbReference type="PROSITE" id="PS50132">
    <property type="entry name" value="RGS"/>
    <property type="match status" value="1"/>
</dbReference>
<keyword evidence="6" id="KW-1185">Reference proteome</keyword>
<evidence type="ECO:0000256" key="1">
    <source>
        <dbReference type="ARBA" id="ARBA00022700"/>
    </source>
</evidence>
<feature type="compositionally biased region" description="Low complexity" evidence="2">
    <location>
        <begin position="162"/>
        <end position="179"/>
    </location>
</feature>
<dbReference type="Pfam" id="PF00610">
    <property type="entry name" value="DEP"/>
    <property type="match status" value="1"/>
</dbReference>
<reference evidence="5 6" key="1">
    <citation type="submission" date="2015-07" db="EMBL/GenBank/DDBJ databases">
        <title>Emmonsia species relationships and genome sequence.</title>
        <authorList>
            <person name="Cuomo C.A."/>
            <person name="Schwartz I.S."/>
            <person name="Kenyon C."/>
            <person name="de Hoog G.S."/>
            <person name="Govender N.P."/>
            <person name="Botha A."/>
            <person name="Moreno L."/>
            <person name="de Vries M."/>
            <person name="Munoz J.F."/>
            <person name="Stielow J.B."/>
        </authorList>
    </citation>
    <scope>NUCLEOTIDE SEQUENCE [LARGE SCALE GENOMIC DNA]</scope>
    <source>
        <strain evidence="5 6">CBS 136260</strain>
    </source>
</reference>
<dbReference type="Pfam" id="PF25889">
    <property type="entry name" value="WHD_Fungal_DR"/>
    <property type="match status" value="1"/>
</dbReference>
<feature type="domain" description="DEP" evidence="4">
    <location>
        <begin position="436"/>
        <end position="522"/>
    </location>
</feature>
<feature type="compositionally biased region" description="Polar residues" evidence="2">
    <location>
        <begin position="216"/>
        <end position="228"/>
    </location>
</feature>
<feature type="region of interest" description="Disordered" evidence="2">
    <location>
        <begin position="74"/>
        <end position="143"/>
    </location>
</feature>
<dbReference type="Pfam" id="PF00615">
    <property type="entry name" value="RGS"/>
    <property type="match status" value="1"/>
</dbReference>
<name>A0A1B7NLV7_9EURO</name>
<dbReference type="InterPro" id="IPR036305">
    <property type="entry name" value="RGS_sf"/>
</dbReference>
<feature type="region of interest" description="Disordered" evidence="2">
    <location>
        <begin position="161"/>
        <end position="228"/>
    </location>
</feature>
<protein>
    <recommendedName>
        <fullName evidence="7">Developmental regulator flbA</fullName>
    </recommendedName>
</protein>
<evidence type="ECO:0008006" key="7">
    <source>
        <dbReference type="Google" id="ProtNLM"/>
    </source>
</evidence>
<sequence>MSTLSALDRYREGSNNKAVNSSDSYLPLGSGDHSSRPSDYRSSTTISGPRSSRRSLAAIALEKTSLAFNSLTSSLSAAPSKPPLRSPHSNTDFPTPPARNTPSPALSSQEGFEERTNVHSSSSSVGGSGSGDSGPGSGIGGVEKQGYRLSIQSLRRGSLDNLTLTLPSGPTTPSPSTSPNQLTHPSTAPRRYTLQGNQRNLPLLNSTSTSEDESQAVMSSGKMHQTSSRLLRMTSDDRPFTRDFKDLFSTLMVSLKLETHRVRFSKFDHTFTSEEAINNLGSLKFSQSNRMPDPKDPSRIVTTTTTTTFSMAKEMARSVCQRFVDARFIEPVDGRISNQFPLKGALFQLTPKGINILQRFCQRNGITARHIMDILESPRNTMQLVILERDSTTDQISQDRATIEVIFRRFAGQDGPNIKPSVSTSDSDSVSDYTNGLVGVKMARERKVGDKVYHNSFTGKAAVDWLMDCCTTTDHRETFEIAAMFVKHGLIHSAFDDKNFVQQNPEAALFQPTKYSIYALTERGQRICGWIAREKPLVTTFDGRVAPRDSNNARLNNILQDPALRLLFREFLRYSLCEENLSFYIDVSEFTTNYHQQEKVGAFSKMDAVRETLASAYGLYNAFLAPGSPCELNIEHALRNSLASRMTRAVGDDASMLKSLTEVVSLFELAQISVFKLMSSDSVPKFVRDPKYAVVLQEHDFDLNNSGKSHSPGAAPVPERSMSRSTRS</sequence>
<dbReference type="GO" id="GO:0009968">
    <property type="term" value="P:negative regulation of signal transduction"/>
    <property type="evidence" value="ECO:0007669"/>
    <property type="project" value="UniProtKB-KW"/>
</dbReference>
<feature type="compositionally biased region" description="Polar residues" evidence="2">
    <location>
        <begin position="100"/>
        <end position="110"/>
    </location>
</feature>
<feature type="compositionally biased region" description="Polar residues" evidence="2">
    <location>
        <begin position="15"/>
        <end position="24"/>
    </location>
</feature>
<dbReference type="CDD" id="cd04450">
    <property type="entry name" value="DEP_RGS7-like"/>
    <property type="match status" value="1"/>
</dbReference>
<feature type="region of interest" description="Disordered" evidence="2">
    <location>
        <begin position="1"/>
        <end position="53"/>
    </location>
</feature>
<dbReference type="AlphaFoldDB" id="A0A1B7NLV7"/>
<comment type="caution">
    <text evidence="5">The sequence shown here is derived from an EMBL/GenBank/DDBJ whole genome shotgun (WGS) entry which is preliminary data.</text>
</comment>
<dbReference type="InterPro" id="IPR000591">
    <property type="entry name" value="DEP_dom"/>
</dbReference>
<gene>
    <name evidence="5" type="ORF">ACJ72_07878</name>
</gene>
<feature type="compositionally biased region" description="Polar residues" evidence="2">
    <location>
        <begin position="194"/>
        <end position="209"/>
    </location>
</feature>
<feature type="compositionally biased region" description="Gly residues" evidence="2">
    <location>
        <begin position="126"/>
        <end position="143"/>
    </location>
</feature>
<dbReference type="GO" id="GO:0035556">
    <property type="term" value="P:intracellular signal transduction"/>
    <property type="evidence" value="ECO:0007669"/>
    <property type="project" value="InterPro"/>
</dbReference>
<dbReference type="SUPFAM" id="SSF46785">
    <property type="entry name" value="Winged helix' DNA-binding domain"/>
    <property type="match status" value="2"/>
</dbReference>
<dbReference type="InterPro" id="IPR036388">
    <property type="entry name" value="WH-like_DNA-bd_sf"/>
</dbReference>
<dbReference type="STRING" id="1658172.A0A1B7NLV7"/>
<evidence type="ECO:0000256" key="2">
    <source>
        <dbReference type="SAM" id="MobiDB-lite"/>
    </source>
</evidence>
<dbReference type="InterPro" id="IPR016137">
    <property type="entry name" value="RGS"/>
</dbReference>
<evidence type="ECO:0000259" key="3">
    <source>
        <dbReference type="PROSITE" id="PS50132"/>
    </source>
</evidence>
<dbReference type="InterPro" id="IPR036390">
    <property type="entry name" value="WH_DNA-bd_sf"/>
</dbReference>
<dbReference type="Gene3D" id="1.10.10.10">
    <property type="entry name" value="Winged helix-like DNA-binding domain superfamily/Winged helix DNA-binding domain"/>
    <property type="match status" value="2"/>
</dbReference>
<proteinExistence type="predicted"/>
<dbReference type="SMART" id="SM00315">
    <property type="entry name" value="RGS"/>
    <property type="match status" value="1"/>
</dbReference>
<feature type="region of interest" description="Disordered" evidence="2">
    <location>
        <begin position="703"/>
        <end position="728"/>
    </location>
</feature>
<feature type="domain" description="RGS" evidence="3">
    <location>
        <begin position="554"/>
        <end position="696"/>
    </location>
</feature>
<accession>A0A1B7NLV7</accession>
<dbReference type="Proteomes" id="UP000091918">
    <property type="component" value="Unassembled WGS sequence"/>
</dbReference>
<evidence type="ECO:0000313" key="6">
    <source>
        <dbReference type="Proteomes" id="UP000091918"/>
    </source>
</evidence>